<accession>A0A0V0SDT8</accession>
<dbReference type="PANTHER" id="PTHR19303:SF73">
    <property type="entry name" value="PROTEIN PDC2"/>
    <property type="match status" value="1"/>
</dbReference>
<dbReference type="InterPro" id="IPR009057">
    <property type="entry name" value="Homeodomain-like_sf"/>
</dbReference>
<dbReference type="OrthoDB" id="125347at2759"/>
<dbReference type="AlphaFoldDB" id="A0A0V0SDT8"/>
<dbReference type="PROSITE" id="PS51253">
    <property type="entry name" value="HTH_CENPB"/>
    <property type="match status" value="1"/>
</dbReference>
<organism evidence="4 5">
    <name type="scientific">Trichinella nelsoni</name>
    <dbReference type="NCBI Taxonomy" id="6336"/>
    <lineage>
        <taxon>Eukaryota</taxon>
        <taxon>Metazoa</taxon>
        <taxon>Ecdysozoa</taxon>
        <taxon>Nematoda</taxon>
        <taxon>Enoplea</taxon>
        <taxon>Dorylaimia</taxon>
        <taxon>Trichinellida</taxon>
        <taxon>Trichinellidae</taxon>
        <taxon>Trichinella</taxon>
    </lineage>
</organism>
<dbReference type="EMBL" id="JYDL01000017">
    <property type="protein sequence ID" value="KRX24453.1"/>
    <property type="molecule type" value="Genomic_DNA"/>
</dbReference>
<keyword evidence="5" id="KW-1185">Reference proteome</keyword>
<dbReference type="InterPro" id="IPR050863">
    <property type="entry name" value="CenT-Element_Derived"/>
</dbReference>
<dbReference type="InterPro" id="IPR004875">
    <property type="entry name" value="DDE_SF_endonuclease_dom"/>
</dbReference>
<comment type="caution">
    <text evidence="4">The sequence shown here is derived from an EMBL/GenBank/DDBJ whole genome shotgun (WGS) entry which is preliminary data.</text>
</comment>
<dbReference type="GO" id="GO:0003677">
    <property type="term" value="F:DNA binding"/>
    <property type="evidence" value="ECO:0007669"/>
    <property type="project" value="UniProtKB-KW"/>
</dbReference>
<dbReference type="Proteomes" id="UP000054630">
    <property type="component" value="Unassembled WGS sequence"/>
</dbReference>
<dbReference type="Pfam" id="PF03184">
    <property type="entry name" value="DDE_1"/>
    <property type="match status" value="1"/>
</dbReference>
<keyword evidence="2" id="KW-0238">DNA-binding</keyword>
<comment type="subcellular location">
    <subcellularLocation>
        <location evidence="1">Nucleus</location>
    </subcellularLocation>
</comment>
<evidence type="ECO:0000256" key="2">
    <source>
        <dbReference type="ARBA" id="ARBA00023125"/>
    </source>
</evidence>
<dbReference type="InterPro" id="IPR006600">
    <property type="entry name" value="HTH_CenpB_DNA-bd_dom"/>
</dbReference>
<evidence type="ECO:0000313" key="5">
    <source>
        <dbReference type="Proteomes" id="UP000054630"/>
    </source>
</evidence>
<dbReference type="SUPFAM" id="SSF46689">
    <property type="entry name" value="Homeodomain-like"/>
    <property type="match status" value="1"/>
</dbReference>
<dbReference type="GO" id="GO:0005634">
    <property type="term" value="C:nucleus"/>
    <property type="evidence" value="ECO:0007669"/>
    <property type="project" value="UniProtKB-SubCell"/>
</dbReference>
<proteinExistence type="predicted"/>
<dbReference type="Pfam" id="PF03221">
    <property type="entry name" value="HTH_Tnp_Tc5"/>
    <property type="match status" value="1"/>
</dbReference>
<name>A0A0V0SDT8_9BILA</name>
<evidence type="ECO:0000256" key="1">
    <source>
        <dbReference type="ARBA" id="ARBA00004123"/>
    </source>
</evidence>
<dbReference type="SMART" id="SM00674">
    <property type="entry name" value="CENPB"/>
    <property type="match status" value="1"/>
</dbReference>
<evidence type="ECO:0000259" key="3">
    <source>
        <dbReference type="PROSITE" id="PS51253"/>
    </source>
</evidence>
<reference evidence="4 5" key="1">
    <citation type="submission" date="2015-01" db="EMBL/GenBank/DDBJ databases">
        <title>Evolution of Trichinella species and genotypes.</title>
        <authorList>
            <person name="Korhonen P.K."/>
            <person name="Edoardo P."/>
            <person name="Giuseppe L.R."/>
            <person name="Gasser R.B."/>
        </authorList>
    </citation>
    <scope>NUCLEOTIDE SEQUENCE [LARGE SCALE GENOMIC DNA]</scope>
    <source>
        <strain evidence="4">ISS37</strain>
    </source>
</reference>
<dbReference type="PANTHER" id="PTHR19303">
    <property type="entry name" value="TRANSPOSON"/>
    <property type="match status" value="1"/>
</dbReference>
<dbReference type="Gene3D" id="1.10.10.60">
    <property type="entry name" value="Homeodomain-like"/>
    <property type="match status" value="1"/>
</dbReference>
<sequence length="134" mass="15441">MVRDEHKVVSFATKQVRISNLPVDGTIVRSKAAELAHLIGIDDFKASNGWINRFRQRHGLVYRSVRDRLIRVRLTRGRTDCKFCLTITNHPDDVLNDDEMGLFYRENSTILLCCNENGTEMLRTLVIGRAKNPR</sequence>
<gene>
    <name evidence="4" type="primary">TIGD6</name>
    <name evidence="4" type="ORF">T07_3474</name>
</gene>
<protein>
    <submittedName>
        <fullName evidence="4">Tigger transposable element-derived protein 6</fullName>
    </submittedName>
</protein>
<evidence type="ECO:0000313" key="4">
    <source>
        <dbReference type="EMBL" id="KRX24453.1"/>
    </source>
</evidence>
<dbReference type="STRING" id="6336.A0A0V0SDT8"/>
<feature type="domain" description="HTH CENPB-type" evidence="3">
    <location>
        <begin position="1"/>
        <end position="64"/>
    </location>
</feature>